<name>A0A3P3Y2M2_PLABS</name>
<dbReference type="GO" id="GO:0016020">
    <property type="term" value="C:membrane"/>
    <property type="evidence" value="ECO:0007669"/>
    <property type="project" value="UniProtKB-SubCell"/>
</dbReference>
<accession>A0A3P3Y2M2</accession>
<keyword evidence="4 8" id="KW-0812">Transmembrane</keyword>
<evidence type="ECO:0000313" key="10">
    <source>
        <dbReference type="EMBL" id="SPQ94439.1"/>
    </source>
</evidence>
<dbReference type="PANTHER" id="PTHR43066:SF1">
    <property type="entry name" value="RHOMBOID PROTEIN 2"/>
    <property type="match status" value="1"/>
</dbReference>
<dbReference type="Proteomes" id="UP000290189">
    <property type="component" value="Unassembled WGS sequence"/>
</dbReference>
<keyword evidence="5" id="KW-0378">Hydrolase</keyword>
<keyword evidence="6 8" id="KW-1133">Transmembrane helix</keyword>
<feature type="transmembrane region" description="Helical" evidence="8">
    <location>
        <begin position="159"/>
        <end position="182"/>
    </location>
</feature>
<evidence type="ECO:0000256" key="2">
    <source>
        <dbReference type="ARBA" id="ARBA00009045"/>
    </source>
</evidence>
<feature type="transmembrane region" description="Helical" evidence="8">
    <location>
        <begin position="95"/>
        <end position="121"/>
    </location>
</feature>
<dbReference type="GO" id="GO:0004252">
    <property type="term" value="F:serine-type endopeptidase activity"/>
    <property type="evidence" value="ECO:0007669"/>
    <property type="project" value="InterPro"/>
</dbReference>
<evidence type="ECO:0000256" key="3">
    <source>
        <dbReference type="ARBA" id="ARBA00022670"/>
    </source>
</evidence>
<dbReference type="InterPro" id="IPR022764">
    <property type="entry name" value="Peptidase_S54_rhomboid_dom"/>
</dbReference>
<feature type="transmembrane region" description="Helical" evidence="8">
    <location>
        <begin position="58"/>
        <end position="83"/>
    </location>
</feature>
<organism evidence="10 11">
    <name type="scientific">Plasmodiophora brassicae</name>
    <name type="common">Clubroot disease agent</name>
    <dbReference type="NCBI Taxonomy" id="37360"/>
    <lineage>
        <taxon>Eukaryota</taxon>
        <taxon>Sar</taxon>
        <taxon>Rhizaria</taxon>
        <taxon>Endomyxa</taxon>
        <taxon>Phytomyxea</taxon>
        <taxon>Plasmodiophorida</taxon>
        <taxon>Plasmodiophoridae</taxon>
        <taxon>Plasmodiophora</taxon>
    </lineage>
</organism>
<reference evidence="10 11" key="1">
    <citation type="submission" date="2018-03" db="EMBL/GenBank/DDBJ databases">
        <authorList>
            <person name="Fogelqvist J."/>
        </authorList>
    </citation>
    <scope>NUCLEOTIDE SEQUENCE [LARGE SCALE GENOMIC DNA]</scope>
</reference>
<dbReference type="GO" id="GO:0006508">
    <property type="term" value="P:proteolysis"/>
    <property type="evidence" value="ECO:0007669"/>
    <property type="project" value="UniProtKB-KW"/>
</dbReference>
<keyword evidence="7 8" id="KW-0472">Membrane</keyword>
<feature type="domain" description="Peptidase S54 rhomboid" evidence="9">
    <location>
        <begin position="60"/>
        <end position="205"/>
    </location>
</feature>
<dbReference type="Gene3D" id="1.20.1540.10">
    <property type="entry name" value="Rhomboid-like"/>
    <property type="match status" value="1"/>
</dbReference>
<dbReference type="Pfam" id="PF01694">
    <property type="entry name" value="Rhomboid"/>
    <property type="match status" value="1"/>
</dbReference>
<dbReference type="PANTHER" id="PTHR43066">
    <property type="entry name" value="RHOMBOID-RELATED PROTEIN"/>
    <property type="match status" value="1"/>
</dbReference>
<keyword evidence="10" id="KW-0496">Mitochondrion</keyword>
<evidence type="ECO:0000256" key="8">
    <source>
        <dbReference type="SAM" id="Phobius"/>
    </source>
</evidence>
<evidence type="ECO:0000256" key="1">
    <source>
        <dbReference type="ARBA" id="ARBA00004141"/>
    </source>
</evidence>
<protein>
    <recommendedName>
        <fullName evidence="9">Peptidase S54 rhomboid domain-containing protein</fullName>
    </recommendedName>
</protein>
<comment type="similarity">
    <text evidence="2">Belongs to the peptidase S54 family.</text>
</comment>
<dbReference type="InterPro" id="IPR035952">
    <property type="entry name" value="Rhomboid-like_sf"/>
</dbReference>
<feature type="transmembrane region" description="Helical" evidence="8">
    <location>
        <begin position="127"/>
        <end position="147"/>
    </location>
</feature>
<geneLocation type="mitochondrion" evidence="10"/>
<comment type="subcellular location">
    <subcellularLocation>
        <location evidence="1">Membrane</location>
        <topology evidence="1">Multi-pass membrane protein</topology>
    </subcellularLocation>
</comment>
<evidence type="ECO:0000256" key="7">
    <source>
        <dbReference type="ARBA" id="ARBA00023136"/>
    </source>
</evidence>
<evidence type="ECO:0000313" key="11">
    <source>
        <dbReference type="Proteomes" id="UP000290189"/>
    </source>
</evidence>
<dbReference type="EMBL" id="OVEO01000002">
    <property type="protein sequence ID" value="SPQ94439.1"/>
    <property type="molecule type" value="Genomic_DNA"/>
</dbReference>
<gene>
    <name evidence="10" type="ORF">PLBR_LOCUS1654</name>
</gene>
<evidence type="ECO:0000256" key="6">
    <source>
        <dbReference type="ARBA" id="ARBA00022989"/>
    </source>
</evidence>
<sequence>MDQQQGSRGGRLAEALADVPDGCRLVLGVCAAVFAVTTLTGDVPVICPGSVVFDPWTYAYMLVVPSFVHLGALHILFNMMALLSVGVAIEKRFGTLCFVGIVMVFAVLGNAVYVLAYWAWAVVGGDATMLMSCAAGFSGVLFGMIVLESMLGNTSGSRSVFGLVAVPSWAYPWVSMVAIQLLMPGVSFVGHLSGAFIGLLYSCGVLNWLTLKRSWIRSFDASSVGQKICRRPSYVACPETSPLPPGAPEWFASAGLAVVSRLRAAGNHCRSLFRIRRAAPHWTTGVGHRLGGVHPAYELVGRADIEAGTAAKPPVHPPT</sequence>
<proteinExistence type="inferred from homology"/>
<feature type="transmembrane region" description="Helical" evidence="8">
    <location>
        <begin position="188"/>
        <end position="209"/>
    </location>
</feature>
<dbReference type="SUPFAM" id="SSF144091">
    <property type="entry name" value="Rhomboid-like"/>
    <property type="match status" value="1"/>
</dbReference>
<keyword evidence="3" id="KW-0645">Protease</keyword>
<evidence type="ECO:0000256" key="5">
    <source>
        <dbReference type="ARBA" id="ARBA00022801"/>
    </source>
</evidence>
<evidence type="ECO:0000259" key="9">
    <source>
        <dbReference type="Pfam" id="PF01694"/>
    </source>
</evidence>
<evidence type="ECO:0000256" key="4">
    <source>
        <dbReference type="ARBA" id="ARBA00022692"/>
    </source>
</evidence>
<dbReference type="AlphaFoldDB" id="A0A3P3Y2M2"/>